<dbReference type="SUPFAM" id="SSF53474">
    <property type="entry name" value="alpha/beta-Hydrolases"/>
    <property type="match status" value="1"/>
</dbReference>
<gene>
    <name evidence="2" type="ORF">FPCIR_2272</name>
</gene>
<dbReference type="InterPro" id="IPR002925">
    <property type="entry name" value="Dienelactn_hydro"/>
</dbReference>
<dbReference type="GO" id="GO:0016787">
    <property type="term" value="F:hydrolase activity"/>
    <property type="evidence" value="ECO:0007669"/>
    <property type="project" value="UniProtKB-KW"/>
</dbReference>
<dbReference type="AlphaFoldDB" id="A0A8H5UWZ7"/>
<dbReference type="PANTHER" id="PTHR17630">
    <property type="entry name" value="DIENELACTONE HYDROLASE"/>
    <property type="match status" value="1"/>
</dbReference>
<evidence type="ECO:0000313" key="3">
    <source>
        <dbReference type="Proteomes" id="UP000546213"/>
    </source>
</evidence>
<dbReference type="PANTHER" id="PTHR17630:SF44">
    <property type="entry name" value="PROTEIN AIM2"/>
    <property type="match status" value="1"/>
</dbReference>
<evidence type="ECO:0000313" key="2">
    <source>
        <dbReference type="EMBL" id="KAF5601293.1"/>
    </source>
</evidence>
<dbReference type="InterPro" id="IPR029058">
    <property type="entry name" value="AB_hydrolase_fold"/>
</dbReference>
<dbReference type="Pfam" id="PF01738">
    <property type="entry name" value="DLH"/>
    <property type="match status" value="1"/>
</dbReference>
<dbReference type="Gene3D" id="3.40.50.1820">
    <property type="entry name" value="alpha/beta hydrolase"/>
    <property type="match status" value="1"/>
</dbReference>
<dbReference type="OrthoDB" id="17560at2759"/>
<feature type="domain" description="Dienelactone hydrolase" evidence="1">
    <location>
        <begin position="32"/>
        <end position="252"/>
    </location>
</feature>
<dbReference type="EMBL" id="JAAOAS010000048">
    <property type="protein sequence ID" value="KAF5601293.1"/>
    <property type="molecule type" value="Genomic_DNA"/>
</dbReference>
<accession>A0A8H5UWZ7</accession>
<proteinExistence type="predicted"/>
<protein>
    <submittedName>
        <fullName evidence="2">Hydrolase dienelactone hydrolase</fullName>
    </submittedName>
</protein>
<keyword evidence="3" id="KW-1185">Reference proteome</keyword>
<keyword evidence="2" id="KW-0378">Hydrolase</keyword>
<name>A0A8H5UWZ7_9HYPO</name>
<reference evidence="2 3" key="1">
    <citation type="submission" date="2020-05" db="EMBL/GenBank/DDBJ databases">
        <title>Identification and distribution of gene clusters putatively required for synthesis of sphingolipid metabolism inhibitors in phylogenetically diverse species of the filamentous fungus Fusarium.</title>
        <authorList>
            <person name="Kim H.-S."/>
            <person name="Busman M."/>
            <person name="Brown D.W."/>
            <person name="Divon H."/>
            <person name="Uhlig S."/>
            <person name="Proctor R.H."/>
        </authorList>
    </citation>
    <scope>NUCLEOTIDE SEQUENCE [LARGE SCALE GENOMIC DNA]</scope>
    <source>
        <strain evidence="2 3">NRRL 36939</strain>
    </source>
</reference>
<dbReference type="Proteomes" id="UP000546213">
    <property type="component" value="Unassembled WGS sequence"/>
</dbReference>
<organism evidence="2 3">
    <name type="scientific">Fusarium pseudocircinatum</name>
    <dbReference type="NCBI Taxonomy" id="56676"/>
    <lineage>
        <taxon>Eukaryota</taxon>
        <taxon>Fungi</taxon>
        <taxon>Dikarya</taxon>
        <taxon>Ascomycota</taxon>
        <taxon>Pezizomycotina</taxon>
        <taxon>Sordariomycetes</taxon>
        <taxon>Hypocreomycetidae</taxon>
        <taxon>Hypocreales</taxon>
        <taxon>Nectriaceae</taxon>
        <taxon>Fusarium</taxon>
        <taxon>Fusarium fujikuroi species complex</taxon>
    </lineage>
</organism>
<comment type="caution">
    <text evidence="2">The sequence shown here is derived from an EMBL/GenBank/DDBJ whole genome shotgun (WGS) entry which is preliminary data.</text>
</comment>
<sequence length="253" mass="27559">MASNQPAKCCTEGVRHEGEPTGKMIKLDSGLDAYIATAPADKAHKGTGIVYIADIFGIWANSKLMADQFAANGYTTIIPDIFNGDVMPLPMPEGLDIMSWITKGAKGDNPHTPAQIDPIIAESIKTLKAQGATKIGAVGYCFGAKSQYVIRNYKAGIDVGYVAHPSFVEDEELKAITGPLSIAAAQTDHIFPTEKRHQSEEILIGTGLPFQINLFSHVEHGFAVRADLSDKRKKFAKEQAFFQAVQWFDEYLV</sequence>
<evidence type="ECO:0000259" key="1">
    <source>
        <dbReference type="Pfam" id="PF01738"/>
    </source>
</evidence>